<evidence type="ECO:0000256" key="4">
    <source>
        <dbReference type="ARBA" id="ARBA00023136"/>
    </source>
</evidence>
<dbReference type="PANTHER" id="PTHR46671">
    <property type="entry name" value="PROTEIN CBG11221"/>
    <property type="match status" value="1"/>
</dbReference>
<dbReference type="AlphaFoldDB" id="A0AA36G6W3"/>
<keyword evidence="6" id="KW-1133">Transmembrane helix</keyword>
<evidence type="ECO:0008006" key="9">
    <source>
        <dbReference type="Google" id="ProtNLM"/>
    </source>
</evidence>
<dbReference type="InterPro" id="IPR003406">
    <property type="entry name" value="Glyco_trans_14"/>
</dbReference>
<comment type="caution">
    <text evidence="7">The sequence shown here is derived from an EMBL/GenBank/DDBJ whole genome shotgun (WGS) entry which is preliminary data.</text>
</comment>
<evidence type="ECO:0000313" key="7">
    <source>
        <dbReference type="EMBL" id="CAJ0581837.1"/>
    </source>
</evidence>
<feature type="transmembrane region" description="Helical" evidence="6">
    <location>
        <begin position="12"/>
        <end position="41"/>
    </location>
</feature>
<protein>
    <recommendedName>
        <fullName evidence="9">RRM domain-containing protein</fullName>
    </recommendedName>
</protein>
<keyword evidence="8" id="KW-1185">Reference proteome</keyword>
<evidence type="ECO:0000256" key="2">
    <source>
        <dbReference type="ARBA" id="ARBA00022676"/>
    </source>
</evidence>
<reference evidence="7" key="1">
    <citation type="submission" date="2023-06" db="EMBL/GenBank/DDBJ databases">
        <authorList>
            <person name="Delattre M."/>
        </authorList>
    </citation>
    <scope>NUCLEOTIDE SEQUENCE</scope>
    <source>
        <strain evidence="7">AF72</strain>
    </source>
</reference>
<evidence type="ECO:0000256" key="3">
    <source>
        <dbReference type="ARBA" id="ARBA00022679"/>
    </source>
</evidence>
<dbReference type="PANTHER" id="PTHR46671:SF8">
    <property type="entry name" value="CORE-2_I-BRANCHING ENZYME"/>
    <property type="match status" value="1"/>
</dbReference>
<organism evidence="7 8">
    <name type="scientific">Mesorhabditis spiculigera</name>
    <dbReference type="NCBI Taxonomy" id="96644"/>
    <lineage>
        <taxon>Eukaryota</taxon>
        <taxon>Metazoa</taxon>
        <taxon>Ecdysozoa</taxon>
        <taxon>Nematoda</taxon>
        <taxon>Chromadorea</taxon>
        <taxon>Rhabditida</taxon>
        <taxon>Rhabditina</taxon>
        <taxon>Rhabditomorpha</taxon>
        <taxon>Rhabditoidea</taxon>
        <taxon>Rhabditidae</taxon>
        <taxon>Mesorhabditinae</taxon>
        <taxon>Mesorhabditis</taxon>
    </lineage>
</organism>
<comment type="subcellular location">
    <subcellularLocation>
        <location evidence="1">Membrane</location>
        <topology evidence="1">Single-pass type II membrane protein</topology>
    </subcellularLocation>
</comment>
<accession>A0AA36G6W3</accession>
<dbReference type="Proteomes" id="UP001177023">
    <property type="component" value="Unassembled WGS sequence"/>
</dbReference>
<evidence type="ECO:0000313" key="8">
    <source>
        <dbReference type="Proteomes" id="UP001177023"/>
    </source>
</evidence>
<keyword evidence="2" id="KW-0328">Glycosyltransferase</keyword>
<sequence length="543" mass="61586">MSIDRSRGSKKLVKSICAVGAYVLGACLLIFFAVFVVYIVYELHQFIPIPPRINLECARYMDNSVEGQGLLADYVMNRSVHEAPTKVLAGCWGIKKRRYFPIYLPARLEFYYPIYFIRLVGKHYSFMERTLSMMYSPSHFYCMPVEANSTPEFEAKVRNLGMCMLNVVVPPGKFNGSDPIQYFAAQKACLAAMPMYDWQHLAVLMEADVPLQAIQRIGEALAALRNSSRIGLHEITENQLSEMTQMNATASVHLKSTIVQWWQRKLEPLFISRHFSGLLYDFIDKNLARKDFTTAKFEAPANQTCRTEHFDEFGHCVHGMEDLADDADSRQLFARADPDFDLGYVDCIHEMKMPMNVDAPLDDIIQTQRSQRGGFRRGGLRGGRGGFGYRQPMHGGFQSRAIPQASGPVRVNIANLYNVSELFVEYPHDGITVHYDEEGLPVGTADIHFRTRPNAAAALIRDNEGLRIDGRPLKFFLLGQRPTPINFMQKYRNNTQPSIPYYGRVRGVGGIRKRGYLQQSRGAPPKRMSEAELNAQIDAYMGK</sequence>
<proteinExistence type="predicted"/>
<keyword evidence="5" id="KW-0325">Glycoprotein</keyword>
<keyword evidence="4 6" id="KW-0472">Membrane</keyword>
<gene>
    <name evidence="7" type="ORF">MSPICULIGERA_LOCUS19991</name>
</gene>
<dbReference type="GO" id="GO:0016757">
    <property type="term" value="F:glycosyltransferase activity"/>
    <property type="evidence" value="ECO:0007669"/>
    <property type="project" value="UniProtKB-KW"/>
</dbReference>
<dbReference type="Pfam" id="PF02485">
    <property type="entry name" value="Branch"/>
    <property type="match status" value="1"/>
</dbReference>
<keyword evidence="3" id="KW-0808">Transferase</keyword>
<feature type="non-terminal residue" evidence="7">
    <location>
        <position position="1"/>
    </location>
</feature>
<dbReference type="EMBL" id="CATQJA010002663">
    <property type="protein sequence ID" value="CAJ0581837.1"/>
    <property type="molecule type" value="Genomic_DNA"/>
</dbReference>
<keyword evidence="6" id="KW-0812">Transmembrane</keyword>
<evidence type="ECO:0000256" key="1">
    <source>
        <dbReference type="ARBA" id="ARBA00004606"/>
    </source>
</evidence>
<dbReference type="PROSITE" id="PS51257">
    <property type="entry name" value="PROKAR_LIPOPROTEIN"/>
    <property type="match status" value="1"/>
</dbReference>
<dbReference type="GO" id="GO:0016020">
    <property type="term" value="C:membrane"/>
    <property type="evidence" value="ECO:0007669"/>
    <property type="project" value="UniProtKB-SubCell"/>
</dbReference>
<evidence type="ECO:0000256" key="6">
    <source>
        <dbReference type="SAM" id="Phobius"/>
    </source>
</evidence>
<name>A0AA36G6W3_9BILA</name>
<evidence type="ECO:0000256" key="5">
    <source>
        <dbReference type="ARBA" id="ARBA00023180"/>
    </source>
</evidence>